<dbReference type="PANTHER" id="PTHR13847">
    <property type="entry name" value="SARCOSINE DEHYDROGENASE-RELATED"/>
    <property type="match status" value="1"/>
</dbReference>
<dbReference type="SUPFAM" id="SSF51905">
    <property type="entry name" value="FAD/NAD(P)-binding domain"/>
    <property type="match status" value="1"/>
</dbReference>
<evidence type="ECO:0000313" key="4">
    <source>
        <dbReference type="Proteomes" id="UP000019666"/>
    </source>
</evidence>
<evidence type="ECO:0000259" key="2">
    <source>
        <dbReference type="Pfam" id="PF01266"/>
    </source>
</evidence>
<protein>
    <submittedName>
        <fullName evidence="3">Oxidoreductase, FAD-binding protein</fullName>
    </submittedName>
</protein>
<feature type="domain" description="FAD dependent oxidoreductase" evidence="2">
    <location>
        <begin position="7"/>
        <end position="333"/>
    </location>
</feature>
<organism evidence="3 4">
    <name type="scientific">Rubellimicrobium mesophilum DSM 19309</name>
    <dbReference type="NCBI Taxonomy" id="442562"/>
    <lineage>
        <taxon>Bacteria</taxon>
        <taxon>Pseudomonadati</taxon>
        <taxon>Pseudomonadota</taxon>
        <taxon>Alphaproteobacteria</taxon>
        <taxon>Rhodobacterales</taxon>
        <taxon>Roseobacteraceae</taxon>
        <taxon>Rubellimicrobium</taxon>
    </lineage>
</organism>
<dbReference type="Proteomes" id="UP000019666">
    <property type="component" value="Unassembled WGS sequence"/>
</dbReference>
<proteinExistence type="predicted"/>
<dbReference type="GO" id="GO:0005737">
    <property type="term" value="C:cytoplasm"/>
    <property type="evidence" value="ECO:0007669"/>
    <property type="project" value="TreeGrafter"/>
</dbReference>
<keyword evidence="1" id="KW-0560">Oxidoreductase</keyword>
<dbReference type="STRING" id="442562.Rumeso_03631"/>
<accession>A0A017HM11</accession>
<keyword evidence="4" id="KW-1185">Reference proteome</keyword>
<dbReference type="EMBL" id="AOSK01000104">
    <property type="protein sequence ID" value="EYD74819.1"/>
    <property type="molecule type" value="Genomic_DNA"/>
</dbReference>
<comment type="caution">
    <text evidence="3">The sequence shown here is derived from an EMBL/GenBank/DDBJ whole genome shotgun (WGS) entry which is preliminary data.</text>
</comment>
<reference evidence="3 4" key="1">
    <citation type="submission" date="2013-02" db="EMBL/GenBank/DDBJ databases">
        <authorList>
            <person name="Fiebig A."/>
            <person name="Goeker M."/>
            <person name="Klenk H.-P.P."/>
        </authorList>
    </citation>
    <scope>NUCLEOTIDE SEQUENCE [LARGE SCALE GENOMIC DNA]</scope>
    <source>
        <strain evidence="3 4">DSM 19309</strain>
    </source>
</reference>
<dbReference type="InterPro" id="IPR036188">
    <property type="entry name" value="FAD/NAD-bd_sf"/>
</dbReference>
<dbReference type="PATRIC" id="fig|442562.3.peg.3576"/>
<dbReference type="Gene3D" id="3.50.50.60">
    <property type="entry name" value="FAD/NAD(P)-binding domain"/>
    <property type="match status" value="1"/>
</dbReference>
<evidence type="ECO:0000313" key="3">
    <source>
        <dbReference type="EMBL" id="EYD74819.1"/>
    </source>
</evidence>
<gene>
    <name evidence="3" type="ORF">Rumeso_03631</name>
</gene>
<dbReference type="InterPro" id="IPR006076">
    <property type="entry name" value="FAD-dep_OxRdtase"/>
</dbReference>
<dbReference type="AlphaFoldDB" id="A0A017HM11"/>
<dbReference type="Pfam" id="PF01266">
    <property type="entry name" value="DAO"/>
    <property type="match status" value="1"/>
</dbReference>
<evidence type="ECO:0000256" key="1">
    <source>
        <dbReference type="ARBA" id="ARBA00023002"/>
    </source>
</evidence>
<dbReference type="PANTHER" id="PTHR13847:SF287">
    <property type="entry name" value="FAD-DEPENDENT OXIDOREDUCTASE DOMAIN-CONTAINING PROTEIN 1"/>
    <property type="match status" value="1"/>
</dbReference>
<dbReference type="Gene3D" id="3.30.9.10">
    <property type="entry name" value="D-Amino Acid Oxidase, subunit A, domain 2"/>
    <property type="match status" value="1"/>
</dbReference>
<dbReference type="GO" id="GO:0016491">
    <property type="term" value="F:oxidoreductase activity"/>
    <property type="evidence" value="ECO:0007669"/>
    <property type="project" value="UniProtKB-KW"/>
</dbReference>
<dbReference type="HOGENOM" id="CLU_007884_4_2_5"/>
<sequence>MVRAMKDFLIIGGGIAGVSAAARLSALGSVTLLEAEASLAHHASSRSAATFEETYGAPSTVALNRASRAELKSRSVLSPRGLMMVARSGDSEAFERDLLGLEMTELSLGEARARFPILGSEVARAAFQPDTLDLDTDRLLQGFLREAKANGGRVHTRATVTAIRRSALGWAVEADETHEARVLVNAAGPWADRVAAMAGIPPLGLRPLRRSMARVPAPSDPSGWPMVMGAGEAWYMKPDAGALLVSPAEEDAVEPHDAWADEMVLAEGLARFESHVTMKVTRLLASWAGLRTFAPDRQLVLGPDPLDHAFLWCAGQGGYGFQTSCAASRHLAEVAGGTAPTLGPDLSAALSPARFR</sequence>
<name>A0A017HM11_9RHOB</name>